<keyword evidence="6 12" id="KW-0328">Glycosyltransferase</keyword>
<comment type="cofactor">
    <cofactor evidence="1">
        <name>Mg(2+)</name>
        <dbReference type="ChEBI" id="CHEBI:18420"/>
    </cofactor>
</comment>
<evidence type="ECO:0000259" key="11">
    <source>
        <dbReference type="Pfam" id="PF14681"/>
    </source>
</evidence>
<evidence type="ECO:0000313" key="13">
    <source>
        <dbReference type="Proteomes" id="UP000184233"/>
    </source>
</evidence>
<dbReference type="EC" id="2.4.2.9" evidence="4 10"/>
<sequence>MTTILEGTALAQDISCVRNGTTPTPSFRAAVRRIGLHLAAEISRHLPARTIDVSTPLETTSGTVIDGTVVLVPVLRAGLGLLDPFLDILPDAAVGYVGLKRNEETLEAHRYYCNLPPLDDSIVIVLDPMLATGGTMCATLDLLKDIPHKATYTASIIAAPEGIAAVTTQHPDVHVVVAQLDRCLNASGFIMPGLGDAGDRLFGT</sequence>
<dbReference type="Pfam" id="PF14681">
    <property type="entry name" value="UPRTase"/>
    <property type="match status" value="1"/>
</dbReference>
<feature type="domain" description="Phosphoribosyltransferase" evidence="11">
    <location>
        <begin position="8"/>
        <end position="204"/>
    </location>
</feature>
<dbReference type="AlphaFoldDB" id="A0A1M3L5P9"/>
<keyword evidence="7 12" id="KW-0808">Transferase</keyword>
<evidence type="ECO:0000256" key="4">
    <source>
        <dbReference type="ARBA" id="ARBA00011894"/>
    </source>
</evidence>
<accession>A0A1M3L5P9</accession>
<keyword evidence="8" id="KW-0547">Nucleotide-binding</keyword>
<dbReference type="NCBIfam" id="NF001097">
    <property type="entry name" value="PRK00129.1"/>
    <property type="match status" value="1"/>
</dbReference>
<dbReference type="Proteomes" id="UP000184233">
    <property type="component" value="Unassembled WGS sequence"/>
</dbReference>
<comment type="caution">
    <text evidence="12">The sequence shown here is derived from an EMBL/GenBank/DDBJ whole genome shotgun (WGS) entry which is preliminary data.</text>
</comment>
<evidence type="ECO:0000313" key="12">
    <source>
        <dbReference type="EMBL" id="OJX60888.1"/>
    </source>
</evidence>
<keyword evidence="5" id="KW-0021">Allosteric enzyme</keyword>
<dbReference type="STRING" id="1895771.BGO89_04810"/>
<evidence type="ECO:0000256" key="6">
    <source>
        <dbReference type="ARBA" id="ARBA00022676"/>
    </source>
</evidence>
<proteinExistence type="inferred from homology"/>
<dbReference type="PANTHER" id="PTHR32315">
    <property type="entry name" value="ADENINE PHOSPHORIBOSYLTRANSFERASE"/>
    <property type="match status" value="1"/>
</dbReference>
<evidence type="ECO:0000256" key="5">
    <source>
        <dbReference type="ARBA" id="ARBA00022533"/>
    </source>
</evidence>
<organism evidence="12 13">
    <name type="scientific">Candidatus Kapaibacterium thiocyanatum</name>
    <dbReference type="NCBI Taxonomy" id="1895771"/>
    <lineage>
        <taxon>Bacteria</taxon>
        <taxon>Pseudomonadati</taxon>
        <taxon>Candidatus Kapaibacteriota</taxon>
        <taxon>Candidatus Kapaibacteriia</taxon>
        <taxon>Candidatus Kapaibacteriales</taxon>
        <taxon>Candidatus Kapaibacteriaceae</taxon>
        <taxon>Candidatus Kapaibacterium</taxon>
    </lineage>
</organism>
<dbReference type="GO" id="GO:0044206">
    <property type="term" value="P:UMP salvage"/>
    <property type="evidence" value="ECO:0007669"/>
    <property type="project" value="UniProtKB-UniPathway"/>
</dbReference>
<keyword evidence="9" id="KW-0342">GTP-binding</keyword>
<evidence type="ECO:0000256" key="9">
    <source>
        <dbReference type="ARBA" id="ARBA00023134"/>
    </source>
</evidence>
<evidence type="ECO:0000256" key="2">
    <source>
        <dbReference type="ARBA" id="ARBA00005180"/>
    </source>
</evidence>
<evidence type="ECO:0000256" key="3">
    <source>
        <dbReference type="ARBA" id="ARBA00009516"/>
    </source>
</evidence>
<dbReference type="PANTHER" id="PTHR32315:SF4">
    <property type="entry name" value="URACIL PHOSPHORIBOSYLTRANSFERASE, CHLOROPLASTIC"/>
    <property type="match status" value="1"/>
</dbReference>
<dbReference type="EMBL" id="MKVH01000003">
    <property type="protein sequence ID" value="OJX60888.1"/>
    <property type="molecule type" value="Genomic_DNA"/>
</dbReference>
<evidence type="ECO:0000256" key="1">
    <source>
        <dbReference type="ARBA" id="ARBA00001946"/>
    </source>
</evidence>
<gene>
    <name evidence="12" type="ORF">BGO89_04810</name>
</gene>
<protein>
    <recommendedName>
        <fullName evidence="4 10">Uracil phosphoribosyltransferase</fullName>
        <ecNumber evidence="4 10">2.4.2.9</ecNumber>
    </recommendedName>
</protein>
<comment type="similarity">
    <text evidence="3">Belongs to the UPRTase family.</text>
</comment>
<dbReference type="UniPathway" id="UPA00574">
    <property type="reaction ID" value="UER00636"/>
</dbReference>
<dbReference type="CDD" id="cd06223">
    <property type="entry name" value="PRTases_typeI"/>
    <property type="match status" value="1"/>
</dbReference>
<dbReference type="GO" id="GO:0004845">
    <property type="term" value="F:uracil phosphoribosyltransferase activity"/>
    <property type="evidence" value="ECO:0007669"/>
    <property type="project" value="UniProtKB-UniRule"/>
</dbReference>
<dbReference type="GO" id="GO:0006223">
    <property type="term" value="P:uracil salvage"/>
    <property type="evidence" value="ECO:0007669"/>
    <property type="project" value="InterPro"/>
</dbReference>
<evidence type="ECO:0000256" key="10">
    <source>
        <dbReference type="NCBIfam" id="TIGR01091"/>
    </source>
</evidence>
<dbReference type="InterPro" id="IPR005765">
    <property type="entry name" value="UPRT"/>
</dbReference>
<dbReference type="SUPFAM" id="SSF53271">
    <property type="entry name" value="PRTase-like"/>
    <property type="match status" value="1"/>
</dbReference>
<dbReference type="InterPro" id="IPR029057">
    <property type="entry name" value="PRTase-like"/>
</dbReference>
<comment type="pathway">
    <text evidence="2">Pyrimidine metabolism; UMP biosynthesis via salvage pathway; UMP from uracil: step 1/1.</text>
</comment>
<dbReference type="InterPro" id="IPR000836">
    <property type="entry name" value="PRTase_dom"/>
</dbReference>
<dbReference type="NCBIfam" id="TIGR01091">
    <property type="entry name" value="upp"/>
    <property type="match status" value="1"/>
</dbReference>
<dbReference type="InterPro" id="IPR050054">
    <property type="entry name" value="UPRTase/APRTase"/>
</dbReference>
<name>A0A1M3L5P9_9BACT</name>
<evidence type="ECO:0000256" key="7">
    <source>
        <dbReference type="ARBA" id="ARBA00022679"/>
    </source>
</evidence>
<reference evidence="12 13" key="1">
    <citation type="submission" date="2016-09" db="EMBL/GenBank/DDBJ databases">
        <title>Genome-resolved meta-omics ties microbial dynamics to process performance in biotechnology for thiocyanate degradation.</title>
        <authorList>
            <person name="Kantor R.S."/>
            <person name="Huddy R.J."/>
            <person name="Iyer R."/>
            <person name="Thomas B.C."/>
            <person name="Brown C.T."/>
            <person name="Anantharaman K."/>
            <person name="Tringe S."/>
            <person name="Hettich R.L."/>
            <person name="Harrison S.T."/>
            <person name="Banfield J.F."/>
        </authorList>
    </citation>
    <scope>NUCLEOTIDE SEQUENCE [LARGE SCALE GENOMIC DNA]</scope>
    <source>
        <strain evidence="12">59-99</strain>
    </source>
</reference>
<evidence type="ECO:0000256" key="8">
    <source>
        <dbReference type="ARBA" id="ARBA00022741"/>
    </source>
</evidence>
<dbReference type="GO" id="GO:0005525">
    <property type="term" value="F:GTP binding"/>
    <property type="evidence" value="ECO:0007669"/>
    <property type="project" value="UniProtKB-KW"/>
</dbReference>
<dbReference type="Gene3D" id="3.40.50.2020">
    <property type="match status" value="1"/>
</dbReference>